<evidence type="ECO:0000256" key="6">
    <source>
        <dbReference type="ARBA" id="ARBA00022683"/>
    </source>
</evidence>
<feature type="active site" description="Phosphocysteine intermediate; for EIIB activity" evidence="11">
    <location>
        <position position="31"/>
    </location>
</feature>
<feature type="transmembrane region" description="Helical" evidence="12">
    <location>
        <begin position="457"/>
        <end position="479"/>
    </location>
</feature>
<dbReference type="PROSITE" id="PS51103">
    <property type="entry name" value="PTS_EIIC_TYPE_1"/>
    <property type="match status" value="1"/>
</dbReference>
<keyword evidence="16" id="KW-1185">Reference proteome</keyword>
<keyword evidence="7 12" id="KW-0812">Transmembrane</keyword>
<keyword evidence="9 12" id="KW-1133">Transmembrane helix</keyword>
<evidence type="ECO:0000256" key="5">
    <source>
        <dbReference type="ARBA" id="ARBA00022679"/>
    </source>
</evidence>
<dbReference type="GO" id="GO:0016301">
    <property type="term" value="F:kinase activity"/>
    <property type="evidence" value="ECO:0007669"/>
    <property type="project" value="UniProtKB-KW"/>
</dbReference>
<dbReference type="GO" id="GO:0090589">
    <property type="term" value="F:protein-phosphocysteine-trehalose phosphotransferase system transporter activity"/>
    <property type="evidence" value="ECO:0007669"/>
    <property type="project" value="TreeGrafter"/>
</dbReference>
<dbReference type="Pfam" id="PF02378">
    <property type="entry name" value="PTS_EIIC"/>
    <property type="match status" value="1"/>
</dbReference>
<dbReference type="eggNOG" id="COG1263">
    <property type="taxonomic scope" value="Bacteria"/>
</dbReference>
<feature type="transmembrane region" description="Helical" evidence="12">
    <location>
        <begin position="268"/>
        <end position="292"/>
    </location>
</feature>
<feature type="transmembrane region" description="Helical" evidence="12">
    <location>
        <begin position="386"/>
        <end position="404"/>
    </location>
</feature>
<dbReference type="eggNOG" id="COG1264">
    <property type="taxonomic scope" value="Bacteria"/>
</dbReference>
<evidence type="ECO:0000256" key="4">
    <source>
        <dbReference type="ARBA" id="ARBA00022597"/>
    </source>
</evidence>
<dbReference type="PATRIC" id="fig|1423754.3.peg.148"/>
<dbReference type="InterPro" id="IPR050558">
    <property type="entry name" value="PTS_Sugar-Specific_Components"/>
</dbReference>
<reference evidence="15 16" key="1">
    <citation type="journal article" date="2015" name="Genome Announc.">
        <title>Expanding the biotechnology potential of lactobacilli through comparative genomics of 213 strains and associated genera.</title>
        <authorList>
            <person name="Sun Z."/>
            <person name="Harris H.M."/>
            <person name="McCann A."/>
            <person name="Guo C."/>
            <person name="Argimon S."/>
            <person name="Zhang W."/>
            <person name="Yang X."/>
            <person name="Jeffery I.B."/>
            <person name="Cooney J.C."/>
            <person name="Kagawa T.F."/>
            <person name="Liu W."/>
            <person name="Song Y."/>
            <person name="Salvetti E."/>
            <person name="Wrobel A."/>
            <person name="Rasinkangas P."/>
            <person name="Parkhill J."/>
            <person name="Rea M.C."/>
            <person name="O'Sullivan O."/>
            <person name="Ritari J."/>
            <person name="Douillard F.P."/>
            <person name="Paul Ross R."/>
            <person name="Yang R."/>
            <person name="Briner A.E."/>
            <person name="Felis G.E."/>
            <person name="de Vos W.M."/>
            <person name="Barrangou R."/>
            <person name="Klaenhammer T.R."/>
            <person name="Caufield P.W."/>
            <person name="Cui Y."/>
            <person name="Zhang H."/>
            <person name="O'Toole P.W."/>
        </authorList>
    </citation>
    <scope>NUCLEOTIDE SEQUENCE [LARGE SCALE GENOMIC DNA]</scope>
    <source>
        <strain evidence="15 16">DSM 5661</strain>
    </source>
</reference>
<dbReference type="EMBL" id="AZGI01000081">
    <property type="protein sequence ID" value="KRM37490.1"/>
    <property type="molecule type" value="Genomic_DNA"/>
</dbReference>
<evidence type="ECO:0000259" key="14">
    <source>
        <dbReference type="PROSITE" id="PS51103"/>
    </source>
</evidence>
<keyword evidence="8" id="KW-0418">Kinase</keyword>
<keyword evidence="3" id="KW-1003">Cell membrane</keyword>
<comment type="caution">
    <text evidence="15">The sequence shown here is derived from an EMBL/GenBank/DDBJ whole genome shotgun (WGS) entry which is preliminary data.</text>
</comment>
<sequence length="485" mass="51640">MKNEEKDFKQIADAVIPAIGGKDNAVEAFHCATRLRINLKDVSKVNTDGLSELPLVKGVNLNTTSNQLQLIIGPGLVDRATAYFVKYTGIPAQTNQDDTGDTPEKDNKDGKKRNLFQEFLDDLTGVFTEVLPAILAGGILIGLNNLLTQRIFGPEALVKMFPGISGISQIIGIGAGGIFAMLPLIIAYSATKRYGGRPVLGLAIGTVMMSQSLPSMADVATKAAKPMIANIFGWHVSMTSFGGQIIVALIMGWLVAKLDNYFQKHLPGVIQFVLAPMLTILISSLALFLIVGPIGVTLSNWITTALLWVANTLGVFGYAAFSGVQQLIVITGLHNMFGAVETQLIATTGHDFLNPLMSVALMGQGGGVIAYFILNRKNKKAKEISISAFFSILFGISEPAIFGINLVKKYPLIGGCIGGAIAGAYVYLTKLTAVAFGTTGLTGIAIAAPQNNGYLNYFIANLIGLVFGCIFSLVMAKFINPDKNK</sequence>
<dbReference type="PANTHER" id="PTHR30175">
    <property type="entry name" value="PHOSPHOTRANSFERASE SYSTEM TRANSPORT PROTEIN"/>
    <property type="match status" value="1"/>
</dbReference>
<evidence type="ECO:0000256" key="2">
    <source>
        <dbReference type="ARBA" id="ARBA00022448"/>
    </source>
</evidence>
<feature type="domain" description="PTS EIIC type-1" evidence="14">
    <location>
        <begin position="121"/>
        <end position="485"/>
    </location>
</feature>
<dbReference type="PANTHER" id="PTHR30175:SF4">
    <property type="entry name" value="PTS SYSTEM TREHALOSE-SPECIFIC EIIBC COMPONENT"/>
    <property type="match status" value="1"/>
</dbReference>
<dbReference type="GO" id="GO:0005886">
    <property type="term" value="C:plasma membrane"/>
    <property type="evidence" value="ECO:0007669"/>
    <property type="project" value="UniProtKB-SubCell"/>
</dbReference>
<dbReference type="InterPro" id="IPR013013">
    <property type="entry name" value="PTS_EIIC_1"/>
</dbReference>
<evidence type="ECO:0000256" key="12">
    <source>
        <dbReference type="SAM" id="Phobius"/>
    </source>
</evidence>
<dbReference type="RefSeq" id="WP_025081168.1">
    <property type="nucleotide sequence ID" value="NZ_AZGI01000081.1"/>
</dbReference>
<dbReference type="Gene3D" id="3.30.1360.60">
    <property type="entry name" value="Glucose permease domain IIB"/>
    <property type="match status" value="1"/>
</dbReference>
<dbReference type="AlphaFoldDB" id="A0A0R1Y581"/>
<dbReference type="OrthoDB" id="9769191at2"/>
<dbReference type="GO" id="GO:0008982">
    <property type="term" value="F:protein-N(PI)-phosphohistidine-sugar phosphotransferase activity"/>
    <property type="evidence" value="ECO:0007669"/>
    <property type="project" value="InterPro"/>
</dbReference>
<evidence type="ECO:0000256" key="1">
    <source>
        <dbReference type="ARBA" id="ARBA00004651"/>
    </source>
</evidence>
<protein>
    <submittedName>
        <fullName evidence="15">Protein-N(Pi)-phosphohistidine--sugar phosphotransferase</fullName>
    </submittedName>
</protein>
<feature type="transmembrane region" description="Helical" evidence="12">
    <location>
        <begin position="433"/>
        <end position="451"/>
    </location>
</feature>
<feature type="transmembrane region" description="Helical" evidence="12">
    <location>
        <begin position="123"/>
        <end position="143"/>
    </location>
</feature>
<name>A0A0R1Y581_9LACO</name>
<organism evidence="15 16">
    <name type="scientific">Lactobacillus hamsteri DSM 5661 = JCM 6256</name>
    <dbReference type="NCBI Taxonomy" id="1423754"/>
    <lineage>
        <taxon>Bacteria</taxon>
        <taxon>Bacillati</taxon>
        <taxon>Bacillota</taxon>
        <taxon>Bacilli</taxon>
        <taxon>Lactobacillales</taxon>
        <taxon>Lactobacillaceae</taxon>
        <taxon>Lactobacillus</taxon>
    </lineage>
</organism>
<evidence type="ECO:0000256" key="10">
    <source>
        <dbReference type="ARBA" id="ARBA00023136"/>
    </source>
</evidence>
<gene>
    <name evidence="15" type="ORF">FC39_GL000139</name>
</gene>
<dbReference type="GO" id="GO:0015771">
    <property type="term" value="P:trehalose transport"/>
    <property type="evidence" value="ECO:0007669"/>
    <property type="project" value="TreeGrafter"/>
</dbReference>
<dbReference type="Pfam" id="PF00367">
    <property type="entry name" value="PTS_EIIB"/>
    <property type="match status" value="1"/>
</dbReference>
<dbReference type="PROSITE" id="PS51098">
    <property type="entry name" value="PTS_EIIB_TYPE_1"/>
    <property type="match status" value="1"/>
</dbReference>
<dbReference type="InterPro" id="IPR036878">
    <property type="entry name" value="Glu_permease_IIB"/>
</dbReference>
<dbReference type="InterPro" id="IPR018113">
    <property type="entry name" value="PTrfase_EIIB_Cys"/>
</dbReference>
<evidence type="ECO:0000313" key="16">
    <source>
        <dbReference type="Proteomes" id="UP000051223"/>
    </source>
</evidence>
<evidence type="ECO:0000313" key="15">
    <source>
        <dbReference type="EMBL" id="KRM37490.1"/>
    </source>
</evidence>
<feature type="domain" description="PTS EIIB type-1" evidence="13">
    <location>
        <begin position="9"/>
        <end position="94"/>
    </location>
</feature>
<keyword evidence="2" id="KW-0813">Transport</keyword>
<accession>A0A0R1Y581</accession>
<feature type="transmembrane region" description="Helical" evidence="12">
    <location>
        <begin position="352"/>
        <end position="374"/>
    </location>
</feature>
<feature type="transmembrane region" description="Helical" evidence="12">
    <location>
        <begin position="298"/>
        <end position="320"/>
    </location>
</feature>
<dbReference type="Proteomes" id="UP000051223">
    <property type="component" value="Unassembled WGS sequence"/>
</dbReference>
<keyword evidence="4" id="KW-0762">Sugar transport</keyword>
<feature type="transmembrane region" description="Helical" evidence="12">
    <location>
        <begin position="232"/>
        <end position="256"/>
    </location>
</feature>
<evidence type="ECO:0000256" key="11">
    <source>
        <dbReference type="PROSITE-ProRule" id="PRU00421"/>
    </source>
</evidence>
<evidence type="ECO:0000256" key="3">
    <source>
        <dbReference type="ARBA" id="ARBA00022475"/>
    </source>
</evidence>
<feature type="transmembrane region" description="Helical" evidence="12">
    <location>
        <begin position="163"/>
        <end position="187"/>
    </location>
</feature>
<proteinExistence type="predicted"/>
<evidence type="ECO:0000256" key="7">
    <source>
        <dbReference type="ARBA" id="ARBA00022692"/>
    </source>
</evidence>
<dbReference type="InterPro" id="IPR003352">
    <property type="entry name" value="PTS_EIIC"/>
</dbReference>
<dbReference type="InterPro" id="IPR001996">
    <property type="entry name" value="PTS_IIB_1"/>
</dbReference>
<evidence type="ECO:0000256" key="8">
    <source>
        <dbReference type="ARBA" id="ARBA00022777"/>
    </source>
</evidence>
<evidence type="ECO:0000256" key="9">
    <source>
        <dbReference type="ARBA" id="ARBA00022989"/>
    </source>
</evidence>
<evidence type="ECO:0000259" key="13">
    <source>
        <dbReference type="PROSITE" id="PS51098"/>
    </source>
</evidence>
<dbReference type="CDD" id="cd00212">
    <property type="entry name" value="PTS_IIB_glc"/>
    <property type="match status" value="1"/>
</dbReference>
<dbReference type="GO" id="GO:0009401">
    <property type="term" value="P:phosphoenolpyruvate-dependent sugar phosphotransferase system"/>
    <property type="evidence" value="ECO:0007669"/>
    <property type="project" value="UniProtKB-KW"/>
</dbReference>
<keyword evidence="6" id="KW-0598">Phosphotransferase system</keyword>
<comment type="subcellular location">
    <subcellularLocation>
        <location evidence="1">Cell membrane</location>
        <topology evidence="1">Multi-pass membrane protein</topology>
    </subcellularLocation>
</comment>
<dbReference type="SUPFAM" id="SSF55604">
    <property type="entry name" value="Glucose permease domain IIB"/>
    <property type="match status" value="1"/>
</dbReference>
<keyword evidence="5 15" id="KW-0808">Transferase</keyword>
<dbReference type="STRING" id="1423754.FC39_GL000139"/>
<keyword evidence="10 12" id="KW-0472">Membrane</keyword>